<dbReference type="SUPFAM" id="SSF48452">
    <property type="entry name" value="TPR-like"/>
    <property type="match status" value="1"/>
</dbReference>
<gene>
    <name evidence="1" type="ORF">BE17_25620</name>
</gene>
<dbReference type="EMBL" id="JEMB01001369">
    <property type="protein sequence ID" value="KYF88184.1"/>
    <property type="molecule type" value="Genomic_DNA"/>
</dbReference>
<protein>
    <recommendedName>
        <fullName evidence="3">MalT-like TPR region domain-containing protein</fullName>
    </recommendedName>
</protein>
<accession>A0A150S6V0</accession>
<sequence length="235" mass="25781">MSDPPLAEAVGRARELLKRGAYADAEALLSGLIHDIESRSGDRAPELIAPLYLYARAVGQQSPWDTLPHRERAALERALRLAVEHDGEESRRAVRIQETLAVCLSSSGNAELACPHMMNVVRFTERIHGDGVLLAHALGGLADMLLDAGRWEDALAAYERASGMMSGRGDELAEFTLLFGKGRCLIAMGRHADAVPVLESAYTWFLGRFGDNRRAKELLVWLDRARLGAARSHET</sequence>
<name>A0A150S6V0_SORCE</name>
<comment type="caution">
    <text evidence="1">The sequence shown here is derived from an EMBL/GenBank/DDBJ whole genome shotgun (WGS) entry which is preliminary data.</text>
</comment>
<evidence type="ECO:0000313" key="1">
    <source>
        <dbReference type="EMBL" id="KYF88184.1"/>
    </source>
</evidence>
<evidence type="ECO:0008006" key="3">
    <source>
        <dbReference type="Google" id="ProtNLM"/>
    </source>
</evidence>
<dbReference type="Pfam" id="PF13424">
    <property type="entry name" value="TPR_12"/>
    <property type="match status" value="1"/>
</dbReference>
<dbReference type="Proteomes" id="UP000075635">
    <property type="component" value="Unassembled WGS sequence"/>
</dbReference>
<dbReference type="Gene3D" id="1.25.40.10">
    <property type="entry name" value="Tetratricopeptide repeat domain"/>
    <property type="match status" value="1"/>
</dbReference>
<dbReference type="AlphaFoldDB" id="A0A150S6V0"/>
<proteinExistence type="predicted"/>
<evidence type="ECO:0000313" key="2">
    <source>
        <dbReference type="Proteomes" id="UP000075635"/>
    </source>
</evidence>
<reference evidence="1 2" key="1">
    <citation type="submission" date="2014-02" db="EMBL/GenBank/DDBJ databases">
        <title>The small core and large imbalanced accessory genome model reveals a collaborative survival strategy of Sorangium cellulosum strains in nature.</title>
        <authorList>
            <person name="Han K."/>
            <person name="Peng R."/>
            <person name="Blom J."/>
            <person name="Li Y.-Z."/>
        </authorList>
    </citation>
    <scope>NUCLEOTIDE SEQUENCE [LARGE SCALE GENOMIC DNA]</scope>
    <source>
        <strain evidence="1 2">So0011-07</strain>
    </source>
</reference>
<organism evidence="1 2">
    <name type="scientific">Sorangium cellulosum</name>
    <name type="common">Polyangium cellulosum</name>
    <dbReference type="NCBI Taxonomy" id="56"/>
    <lineage>
        <taxon>Bacteria</taxon>
        <taxon>Pseudomonadati</taxon>
        <taxon>Myxococcota</taxon>
        <taxon>Polyangia</taxon>
        <taxon>Polyangiales</taxon>
        <taxon>Polyangiaceae</taxon>
        <taxon>Sorangium</taxon>
    </lineage>
</organism>
<dbReference type="InterPro" id="IPR011990">
    <property type="entry name" value="TPR-like_helical_dom_sf"/>
</dbReference>